<dbReference type="InterPro" id="IPR056632">
    <property type="entry name" value="DUF7730"/>
</dbReference>
<dbReference type="OrthoDB" id="515692at2759"/>
<dbReference type="STRING" id="1658174.A0A1J9QWG7"/>
<dbReference type="PANTHER" id="PTHR38790">
    <property type="entry name" value="2EXR DOMAIN-CONTAINING PROTEIN-RELATED"/>
    <property type="match status" value="1"/>
</dbReference>
<comment type="caution">
    <text evidence="2">The sequence shown here is derived from an EMBL/GenBank/DDBJ whole genome shotgun (WGS) entry which is preliminary data.</text>
</comment>
<dbReference type="EMBL" id="LGTZ01000535">
    <property type="protein sequence ID" value="OJD24571.1"/>
    <property type="molecule type" value="Genomic_DNA"/>
</dbReference>
<reference evidence="2 3" key="1">
    <citation type="submission" date="2015-08" db="EMBL/GenBank/DDBJ databases">
        <title>Emmonsia species relationships and genome sequence.</title>
        <authorList>
            <person name="Cuomo C.A."/>
            <person name="Schwartz I.S."/>
            <person name="Kenyon C."/>
            <person name="De Hoog G.S."/>
            <person name="Govender N.P."/>
            <person name="Botha A."/>
            <person name="Moreno L."/>
            <person name="De Vries M."/>
            <person name="Munoz J.F."/>
            <person name="Stielow J.B."/>
        </authorList>
    </citation>
    <scope>NUCLEOTIDE SEQUENCE [LARGE SCALE GENOMIC DNA]</scope>
    <source>
        <strain evidence="2 3">EI222</strain>
    </source>
</reference>
<sequence>MRYYSLLNAPFLQRIAIRPSPVSDQMLNFIETLRSFVTKTPPVPTLPPPSPPKAIQESYFLTRLPPEIRLQIYKLIFGRDTIHLLHNKSRISHIRIPLPGRPSRNEYDYFYFQCAVDRSHISSLLLTCRQIHKEATPLFYSMPVFRVSLQETWNLFAKLIGPGNLSHVRFLRAPVHLQLAQGCSGPPASIISSRGSQLKAVVRPMLWESSVAAGSSYSKDEERNVYDEFCDILATKMYGLRDLMLVLVSLPAGPVRSLDAEWHRPLRKLRGLREFSLEIRNESDAEAEDTRALVRFLREAVCARREGGVCHV</sequence>
<name>A0A1J9QWG7_9EURO</name>
<dbReference type="Pfam" id="PF24864">
    <property type="entry name" value="DUF7730"/>
    <property type="match status" value="1"/>
</dbReference>
<feature type="domain" description="DUF7730" evidence="1">
    <location>
        <begin position="55"/>
        <end position="269"/>
    </location>
</feature>
<accession>A0A1J9QWG7</accession>
<keyword evidence="3" id="KW-1185">Reference proteome</keyword>
<dbReference type="Proteomes" id="UP000242791">
    <property type="component" value="Unassembled WGS sequence"/>
</dbReference>
<evidence type="ECO:0000313" key="2">
    <source>
        <dbReference type="EMBL" id="OJD24571.1"/>
    </source>
</evidence>
<gene>
    <name evidence="2" type="ORF">ACJ73_04065</name>
</gene>
<protein>
    <recommendedName>
        <fullName evidence="1">DUF7730 domain-containing protein</fullName>
    </recommendedName>
</protein>
<evidence type="ECO:0000313" key="3">
    <source>
        <dbReference type="Proteomes" id="UP000242791"/>
    </source>
</evidence>
<proteinExistence type="predicted"/>
<dbReference type="AlphaFoldDB" id="A0A1J9QWG7"/>
<evidence type="ECO:0000259" key="1">
    <source>
        <dbReference type="Pfam" id="PF24864"/>
    </source>
</evidence>
<organism evidence="2 3">
    <name type="scientific">Blastomyces percursus</name>
    <dbReference type="NCBI Taxonomy" id="1658174"/>
    <lineage>
        <taxon>Eukaryota</taxon>
        <taxon>Fungi</taxon>
        <taxon>Dikarya</taxon>
        <taxon>Ascomycota</taxon>
        <taxon>Pezizomycotina</taxon>
        <taxon>Eurotiomycetes</taxon>
        <taxon>Eurotiomycetidae</taxon>
        <taxon>Onygenales</taxon>
        <taxon>Ajellomycetaceae</taxon>
        <taxon>Blastomyces</taxon>
    </lineage>
</organism>
<dbReference type="VEuPathDB" id="FungiDB:ACJ73_04065"/>